<evidence type="ECO:0000256" key="5">
    <source>
        <dbReference type="ARBA" id="ARBA00022692"/>
    </source>
</evidence>
<dbReference type="PANTHER" id="PTHR43357:SF3">
    <property type="entry name" value="FE(3+)-TRANSPORT SYSTEM PERMEASE PROTEIN FBPB 2"/>
    <property type="match status" value="1"/>
</dbReference>
<dbReference type="RefSeq" id="WP_096382082.1">
    <property type="nucleotide sequence ID" value="NZ_AP017457.1"/>
</dbReference>
<keyword evidence="4" id="KW-0997">Cell inner membrane</keyword>
<feature type="transmembrane region" description="Helical" evidence="8">
    <location>
        <begin position="178"/>
        <end position="200"/>
    </location>
</feature>
<gene>
    <name evidence="10" type="ORF">AUMI_110050</name>
</gene>
<dbReference type="Gene3D" id="1.10.3720.10">
    <property type="entry name" value="MetI-like"/>
    <property type="match status" value="2"/>
</dbReference>
<feature type="transmembrane region" description="Helical" evidence="8">
    <location>
        <begin position="268"/>
        <end position="294"/>
    </location>
</feature>
<organism evidence="10 11">
    <name type="scientific">Aurantimicrobium minutum</name>
    <dbReference type="NCBI Taxonomy" id="708131"/>
    <lineage>
        <taxon>Bacteria</taxon>
        <taxon>Bacillati</taxon>
        <taxon>Actinomycetota</taxon>
        <taxon>Actinomycetes</taxon>
        <taxon>Micrococcales</taxon>
        <taxon>Microbacteriaceae</taxon>
        <taxon>Aurantimicrobium</taxon>
    </lineage>
</organism>
<dbReference type="CDD" id="cd06261">
    <property type="entry name" value="TM_PBP2"/>
    <property type="match status" value="2"/>
</dbReference>
<evidence type="ECO:0000256" key="8">
    <source>
        <dbReference type="RuleBase" id="RU363032"/>
    </source>
</evidence>
<feature type="domain" description="ABC transmembrane type-1" evidence="9">
    <location>
        <begin position="57"/>
        <end position="240"/>
    </location>
</feature>
<dbReference type="AlphaFoldDB" id="A0A173LXG0"/>
<evidence type="ECO:0000256" key="7">
    <source>
        <dbReference type="ARBA" id="ARBA00023136"/>
    </source>
</evidence>
<keyword evidence="3" id="KW-1003">Cell membrane</keyword>
<feature type="transmembrane region" description="Helical" evidence="8">
    <location>
        <begin position="93"/>
        <end position="116"/>
    </location>
</feature>
<dbReference type="OrthoDB" id="5100908at2"/>
<dbReference type="GeneID" id="80452199"/>
<dbReference type="GO" id="GO:0055085">
    <property type="term" value="P:transmembrane transport"/>
    <property type="evidence" value="ECO:0007669"/>
    <property type="project" value="InterPro"/>
</dbReference>
<comment type="subcellular location">
    <subcellularLocation>
        <location evidence="1">Cell inner membrane</location>
        <topology evidence="1">Multi-pass membrane protein</topology>
    </subcellularLocation>
    <subcellularLocation>
        <location evidence="8">Cell membrane</location>
        <topology evidence="8">Multi-pass membrane protein</topology>
    </subcellularLocation>
</comment>
<protein>
    <submittedName>
        <fullName evidence="10">Ferric siderophore ABC transporter permease protein</fullName>
    </submittedName>
</protein>
<dbReference type="InterPro" id="IPR000515">
    <property type="entry name" value="MetI-like"/>
</dbReference>
<dbReference type="Proteomes" id="UP000243847">
    <property type="component" value="Chromosome sequence1"/>
</dbReference>
<dbReference type="PANTHER" id="PTHR43357">
    <property type="entry name" value="INNER MEMBRANE ABC TRANSPORTER PERMEASE PROTEIN YDCV"/>
    <property type="match status" value="1"/>
</dbReference>
<evidence type="ECO:0000256" key="2">
    <source>
        <dbReference type="ARBA" id="ARBA00022448"/>
    </source>
</evidence>
<keyword evidence="7 8" id="KW-0472">Membrane</keyword>
<dbReference type="EMBL" id="AP017457">
    <property type="protein sequence ID" value="BAU99547.1"/>
    <property type="molecule type" value="Genomic_DNA"/>
</dbReference>
<evidence type="ECO:0000313" key="11">
    <source>
        <dbReference type="Proteomes" id="UP000243847"/>
    </source>
</evidence>
<proteinExistence type="inferred from homology"/>
<feature type="transmembrane region" description="Helical" evidence="8">
    <location>
        <begin position="376"/>
        <end position="393"/>
    </location>
</feature>
<dbReference type="Pfam" id="PF00528">
    <property type="entry name" value="BPD_transp_1"/>
    <property type="match status" value="1"/>
</dbReference>
<feature type="transmembrane region" description="Helical" evidence="8">
    <location>
        <begin position="53"/>
        <end position="81"/>
    </location>
</feature>
<feature type="transmembrane region" description="Helical" evidence="8">
    <location>
        <begin position="349"/>
        <end position="370"/>
    </location>
</feature>
<keyword evidence="2 8" id="KW-0813">Transport</keyword>
<sequence>MSTLVNVVRPPLWLTVAGALASLTTLIPLIYLSQRAFGGGWESVVELLNRPRMALLLWNTLSLGVAVTATAIVLGLVSAYFLARVYLPARRWWLVMATIPLAVPSYLAAYGLLAAFPTTQGFWGSWLVLVAVTTPYVTLPVTAALRAGTTDFDDLSRTLGAPGWKALLPGTWHQIRGATLAGGLLVFLYTIADFGGVALFRFPVLTTAIQQAYGASYDRNLAALLSMILVALALVTVFFERRARGRLFTSKTSTRARSRLHPLTGKNIWLGIVLLIAPVVGAVIPVGVMVVRMFDVNALQEVRWDNLASATVNTVVLSFGGATIGLLLALPIGILAGRYRSRIVSTIESLGYLPLGLPGIVVGLALVFFALSTVPVLYQTAFLLACAYGLLFMPKAVGTIRQSVRAIPTSLVDVSSSLGYSTRQRLVSVYLPLTRTSFLVAWLLIGVTAMKELPATLMLRPTGMNTLATELWAKTDVASYGAAAPYALMLVIIAAIPTLLLVRSETTQEVKS</sequence>
<reference evidence="10 11" key="1">
    <citation type="journal article" date="2016" name="Genome Announc.">
        <title>Complete Genome Sequence of Aurantimicrobium minutum Type Strain KNCT, a Planktonic Ultramicrobacterium Isolated from River Water.</title>
        <authorList>
            <person name="Nakai R."/>
            <person name="Fujisawa T."/>
            <person name="Nakamura Y."/>
            <person name="Nishide H."/>
            <person name="Uchiyama I."/>
            <person name="Baba T."/>
            <person name="Toyoda A."/>
            <person name="Fujiyama A."/>
            <person name="Naganuma T."/>
            <person name="Niki H."/>
        </authorList>
    </citation>
    <scope>NUCLEOTIDE SEQUENCE [LARGE SCALE GENOMIC DNA]</scope>
    <source>
        <strain evidence="10 11">KNC</strain>
    </source>
</reference>
<evidence type="ECO:0000256" key="3">
    <source>
        <dbReference type="ARBA" id="ARBA00022475"/>
    </source>
</evidence>
<feature type="transmembrane region" description="Helical" evidence="8">
    <location>
        <begin position="12"/>
        <end position="33"/>
    </location>
</feature>
<accession>A0A173LXG0</accession>
<keyword evidence="6 8" id="KW-1133">Transmembrane helix</keyword>
<keyword evidence="5 8" id="KW-0812">Transmembrane</keyword>
<dbReference type="GO" id="GO:0005886">
    <property type="term" value="C:plasma membrane"/>
    <property type="evidence" value="ECO:0007669"/>
    <property type="project" value="UniProtKB-SubCell"/>
</dbReference>
<dbReference type="InterPro" id="IPR035906">
    <property type="entry name" value="MetI-like_sf"/>
</dbReference>
<evidence type="ECO:0000313" key="10">
    <source>
        <dbReference type="EMBL" id="BAU99547.1"/>
    </source>
</evidence>
<feature type="transmembrane region" description="Helical" evidence="8">
    <location>
        <begin position="429"/>
        <end position="450"/>
    </location>
</feature>
<dbReference type="PROSITE" id="PS50928">
    <property type="entry name" value="ABC_TM1"/>
    <property type="match status" value="2"/>
</dbReference>
<evidence type="ECO:0000259" key="9">
    <source>
        <dbReference type="PROSITE" id="PS50928"/>
    </source>
</evidence>
<dbReference type="SUPFAM" id="SSF161098">
    <property type="entry name" value="MetI-like"/>
    <property type="match status" value="2"/>
</dbReference>
<name>A0A173LXG0_9MICO</name>
<feature type="transmembrane region" description="Helical" evidence="8">
    <location>
        <begin position="483"/>
        <end position="502"/>
    </location>
</feature>
<feature type="transmembrane region" description="Helical" evidence="8">
    <location>
        <begin position="220"/>
        <end position="239"/>
    </location>
</feature>
<feature type="domain" description="ABC transmembrane type-1" evidence="9">
    <location>
        <begin position="311"/>
        <end position="501"/>
    </location>
</feature>
<feature type="transmembrane region" description="Helical" evidence="8">
    <location>
        <begin position="314"/>
        <end position="337"/>
    </location>
</feature>
<evidence type="ECO:0000256" key="6">
    <source>
        <dbReference type="ARBA" id="ARBA00022989"/>
    </source>
</evidence>
<feature type="transmembrane region" description="Helical" evidence="8">
    <location>
        <begin position="122"/>
        <end position="145"/>
    </location>
</feature>
<dbReference type="KEGG" id="amin:AUMI_110050"/>
<comment type="similarity">
    <text evidence="8">Belongs to the binding-protein-dependent transport system permease family.</text>
</comment>
<evidence type="ECO:0000256" key="4">
    <source>
        <dbReference type="ARBA" id="ARBA00022519"/>
    </source>
</evidence>
<evidence type="ECO:0000256" key="1">
    <source>
        <dbReference type="ARBA" id="ARBA00004429"/>
    </source>
</evidence>